<dbReference type="PROSITE" id="PS50238">
    <property type="entry name" value="RHOGAP"/>
    <property type="match status" value="1"/>
</dbReference>
<sequence length="132" mass="15194">MKRTKVPDYKEKSVFGVPLIVHVQRCGFPLPLCLQQALSHLRTYCLDQVSKQLLQDWLYVPKEQRLQAVRAAILLMPDENREVLQTLLYFLRDVTSLVEENQMTPMNLAVCLGPSLFHLSILKNETLSPRCA</sequence>
<keyword evidence="3" id="KW-1185">Reference proteome</keyword>
<dbReference type="PANTHER" id="PTHR12659:SF8">
    <property type="entry name" value="STAR-RELATED LIPID TRANSFER PROTEIN 13 ISOFORM X1"/>
    <property type="match status" value="1"/>
</dbReference>
<gene>
    <name evidence="2" type="ORF">XENOCAPTIV_024837</name>
</gene>
<accession>A0ABV0R514</accession>
<proteinExistence type="predicted"/>
<dbReference type="SUPFAM" id="SSF48350">
    <property type="entry name" value="GTPase activation domain, GAP"/>
    <property type="match status" value="1"/>
</dbReference>
<dbReference type="PANTHER" id="PTHR12659">
    <property type="entry name" value="RHO-TYPE GTPASE ACTIVATING PROTEIN"/>
    <property type="match status" value="1"/>
</dbReference>
<evidence type="ECO:0000313" key="3">
    <source>
        <dbReference type="Proteomes" id="UP001434883"/>
    </source>
</evidence>
<name>A0ABV0R514_9TELE</name>
<dbReference type="InterPro" id="IPR008936">
    <property type="entry name" value="Rho_GTPase_activation_prot"/>
</dbReference>
<reference evidence="2 3" key="1">
    <citation type="submission" date="2021-06" db="EMBL/GenBank/DDBJ databases">
        <authorList>
            <person name="Palmer J.M."/>
        </authorList>
    </citation>
    <scope>NUCLEOTIDE SEQUENCE [LARGE SCALE GENOMIC DNA]</scope>
    <source>
        <strain evidence="2 3">XC_2019</strain>
        <tissue evidence="2">Muscle</tissue>
    </source>
</reference>
<dbReference type="Proteomes" id="UP001434883">
    <property type="component" value="Unassembled WGS sequence"/>
</dbReference>
<dbReference type="EMBL" id="JAHRIN010034197">
    <property type="protein sequence ID" value="MEQ2203111.1"/>
    <property type="molecule type" value="Genomic_DNA"/>
</dbReference>
<evidence type="ECO:0000259" key="1">
    <source>
        <dbReference type="PROSITE" id="PS50238"/>
    </source>
</evidence>
<evidence type="ECO:0000313" key="2">
    <source>
        <dbReference type="EMBL" id="MEQ2203111.1"/>
    </source>
</evidence>
<protein>
    <recommendedName>
        <fullName evidence="1">Rho-GAP domain-containing protein</fullName>
    </recommendedName>
</protein>
<dbReference type="InterPro" id="IPR000198">
    <property type="entry name" value="RhoGAP_dom"/>
</dbReference>
<feature type="domain" description="Rho-GAP" evidence="1">
    <location>
        <begin position="1"/>
        <end position="132"/>
    </location>
</feature>
<comment type="caution">
    <text evidence="2">The sequence shown here is derived from an EMBL/GenBank/DDBJ whole genome shotgun (WGS) entry which is preliminary data.</text>
</comment>
<organism evidence="2 3">
    <name type="scientific">Xenoophorus captivus</name>
    <dbReference type="NCBI Taxonomy" id="1517983"/>
    <lineage>
        <taxon>Eukaryota</taxon>
        <taxon>Metazoa</taxon>
        <taxon>Chordata</taxon>
        <taxon>Craniata</taxon>
        <taxon>Vertebrata</taxon>
        <taxon>Euteleostomi</taxon>
        <taxon>Actinopterygii</taxon>
        <taxon>Neopterygii</taxon>
        <taxon>Teleostei</taxon>
        <taxon>Neoteleostei</taxon>
        <taxon>Acanthomorphata</taxon>
        <taxon>Ovalentaria</taxon>
        <taxon>Atherinomorphae</taxon>
        <taxon>Cyprinodontiformes</taxon>
        <taxon>Goodeidae</taxon>
        <taxon>Xenoophorus</taxon>
    </lineage>
</organism>
<dbReference type="Gene3D" id="1.10.555.10">
    <property type="entry name" value="Rho GTPase activation protein"/>
    <property type="match status" value="2"/>
</dbReference>
<dbReference type="Pfam" id="PF00620">
    <property type="entry name" value="RhoGAP"/>
    <property type="match status" value="1"/>
</dbReference>